<organism evidence="2 3">
    <name type="scientific">Leptobacterium flavescens</name>
    <dbReference type="NCBI Taxonomy" id="472055"/>
    <lineage>
        <taxon>Bacteria</taxon>
        <taxon>Pseudomonadati</taxon>
        <taxon>Bacteroidota</taxon>
        <taxon>Flavobacteriia</taxon>
        <taxon>Flavobacteriales</taxon>
        <taxon>Flavobacteriaceae</taxon>
        <taxon>Leptobacterium</taxon>
    </lineage>
</organism>
<proteinExistence type="predicted"/>
<evidence type="ECO:0000259" key="1">
    <source>
        <dbReference type="Pfam" id="PF14300"/>
    </source>
</evidence>
<dbReference type="RefSeq" id="WP_163608412.1">
    <property type="nucleotide sequence ID" value="NZ_JAABOO010000004.1"/>
</dbReference>
<feature type="domain" description="DNA mimic protein DMP19 C-terminal" evidence="1">
    <location>
        <begin position="103"/>
        <end position="228"/>
    </location>
</feature>
<comment type="caution">
    <text evidence="2">The sequence shown here is derived from an EMBL/GenBank/DDBJ whole genome shotgun (WGS) entry which is preliminary data.</text>
</comment>
<reference evidence="2 3" key="1">
    <citation type="submission" date="2020-01" db="EMBL/GenBank/DDBJ databases">
        <title>Leptobacterium flavescens.</title>
        <authorList>
            <person name="Wang G."/>
        </authorList>
    </citation>
    <scope>NUCLEOTIDE SEQUENCE [LARGE SCALE GENOMIC DNA]</scope>
    <source>
        <strain evidence="2 3">KCTC 22160</strain>
    </source>
</reference>
<dbReference type="AlphaFoldDB" id="A0A6P0UP57"/>
<dbReference type="Pfam" id="PF14300">
    <property type="entry name" value="DMP19"/>
    <property type="match status" value="1"/>
</dbReference>
<dbReference type="Gene3D" id="1.20.1420.60">
    <property type="match status" value="1"/>
</dbReference>
<evidence type="ECO:0000313" key="3">
    <source>
        <dbReference type="Proteomes" id="UP000468581"/>
    </source>
</evidence>
<accession>A0A6P0UP57</accession>
<sequence>MKILIGIIIVGLVIFFFIRKNSNSEQSEESKLPSKLYSLNDGNQNELLVSIKVSQEWLESIKTKYDWNEFDEYDNRMWEYMYKLFDETIEQSEIESYDELWSKLTHQQKLFWVFLSFNGDTNNGGVYQFLFNRPEFIIATAEAWEELGIEELETDYNAVLTELTGKISKIGELKSVFNDESKSWNKRWNSFADGYKELKSTEKIEDYYYDKEFKKIVHKKVADYIERNIEKFAEIEK</sequence>
<gene>
    <name evidence="2" type="ORF">GWK08_16790</name>
</gene>
<dbReference type="EMBL" id="JAABOO010000004">
    <property type="protein sequence ID" value="NER15114.1"/>
    <property type="molecule type" value="Genomic_DNA"/>
</dbReference>
<dbReference type="Proteomes" id="UP000468581">
    <property type="component" value="Unassembled WGS sequence"/>
</dbReference>
<name>A0A6P0UP57_9FLAO</name>
<protein>
    <submittedName>
        <fullName evidence="2">DUF4375 domain-containing protein</fullName>
    </submittedName>
</protein>
<evidence type="ECO:0000313" key="2">
    <source>
        <dbReference type="EMBL" id="NER15114.1"/>
    </source>
</evidence>
<keyword evidence="3" id="KW-1185">Reference proteome</keyword>
<dbReference type="InterPro" id="IPR025402">
    <property type="entry name" value="DMP19_C"/>
</dbReference>